<proteinExistence type="predicted"/>
<feature type="non-terminal residue" evidence="1">
    <location>
        <position position="125"/>
    </location>
</feature>
<evidence type="ECO:0000313" key="2">
    <source>
        <dbReference type="Proteomes" id="UP001529510"/>
    </source>
</evidence>
<comment type="caution">
    <text evidence="1">The sequence shown here is derived from an EMBL/GenBank/DDBJ whole genome shotgun (WGS) entry which is preliminary data.</text>
</comment>
<gene>
    <name evidence="1" type="ORF">M9458_028877</name>
</gene>
<keyword evidence="2" id="KW-1185">Reference proteome</keyword>
<evidence type="ECO:0000313" key="1">
    <source>
        <dbReference type="EMBL" id="KAL0176547.1"/>
    </source>
</evidence>
<protein>
    <submittedName>
        <fullName evidence="1">Uncharacterized protein</fullName>
    </submittedName>
</protein>
<dbReference type="Proteomes" id="UP001529510">
    <property type="component" value="Unassembled WGS sequence"/>
</dbReference>
<sequence>FPQDPPEGELRAPAQEETARRTPWWTELLMEPLGPRCRRRCEVELSEQCIAIEALSEDAPSQNATERLPVLQDALKAAPLLVKREESRVSYGDVGMAIENGMEGGALLPQIKADATHLVAIIPNQ</sequence>
<feature type="non-terminal residue" evidence="1">
    <location>
        <position position="1"/>
    </location>
</feature>
<reference evidence="1 2" key="1">
    <citation type="submission" date="2024-05" db="EMBL/GenBank/DDBJ databases">
        <title>Genome sequencing and assembly of Indian major carp, Cirrhinus mrigala (Hamilton, 1822).</title>
        <authorList>
            <person name="Mohindra V."/>
            <person name="Chowdhury L.M."/>
            <person name="Lal K."/>
            <person name="Jena J.K."/>
        </authorList>
    </citation>
    <scope>NUCLEOTIDE SEQUENCE [LARGE SCALE GENOMIC DNA]</scope>
    <source>
        <strain evidence="1">CM1030</strain>
        <tissue evidence="1">Blood</tissue>
    </source>
</reference>
<accession>A0ABD0PRY5</accession>
<dbReference type="AlphaFoldDB" id="A0ABD0PRY5"/>
<name>A0ABD0PRY5_CIRMR</name>
<organism evidence="1 2">
    <name type="scientific">Cirrhinus mrigala</name>
    <name type="common">Mrigala</name>
    <dbReference type="NCBI Taxonomy" id="683832"/>
    <lineage>
        <taxon>Eukaryota</taxon>
        <taxon>Metazoa</taxon>
        <taxon>Chordata</taxon>
        <taxon>Craniata</taxon>
        <taxon>Vertebrata</taxon>
        <taxon>Euteleostomi</taxon>
        <taxon>Actinopterygii</taxon>
        <taxon>Neopterygii</taxon>
        <taxon>Teleostei</taxon>
        <taxon>Ostariophysi</taxon>
        <taxon>Cypriniformes</taxon>
        <taxon>Cyprinidae</taxon>
        <taxon>Labeoninae</taxon>
        <taxon>Labeonini</taxon>
        <taxon>Cirrhinus</taxon>
    </lineage>
</organism>
<dbReference type="EMBL" id="JAMKFB020000014">
    <property type="protein sequence ID" value="KAL0176547.1"/>
    <property type="molecule type" value="Genomic_DNA"/>
</dbReference>